<proteinExistence type="predicted"/>
<name>A0A8H5G828_9AGAR</name>
<reference evidence="1 2" key="1">
    <citation type="journal article" date="2020" name="ISME J.">
        <title>Uncovering the hidden diversity of litter-decomposition mechanisms in mushroom-forming fungi.</title>
        <authorList>
            <person name="Floudas D."/>
            <person name="Bentzer J."/>
            <person name="Ahren D."/>
            <person name="Johansson T."/>
            <person name="Persson P."/>
            <person name="Tunlid A."/>
        </authorList>
    </citation>
    <scope>NUCLEOTIDE SEQUENCE [LARGE SCALE GENOMIC DNA]</scope>
    <source>
        <strain evidence="1 2">CBS 406.79</strain>
    </source>
</reference>
<gene>
    <name evidence="1" type="ORF">D9757_014820</name>
</gene>
<evidence type="ECO:0000313" key="2">
    <source>
        <dbReference type="Proteomes" id="UP000518752"/>
    </source>
</evidence>
<accession>A0A8H5G828</accession>
<comment type="caution">
    <text evidence="1">The sequence shown here is derived from an EMBL/GenBank/DDBJ whole genome shotgun (WGS) entry which is preliminary data.</text>
</comment>
<dbReference type="Proteomes" id="UP000518752">
    <property type="component" value="Unassembled WGS sequence"/>
</dbReference>
<protein>
    <submittedName>
        <fullName evidence="1">Uncharacterized protein</fullName>
    </submittedName>
</protein>
<sequence>MVTSSKMRFWFTMFSWIDSDLFWVFVAILQDILDFYSNAQFLESETQLCRETLCKSDESNTINLENLDTEVAASTTVVSGCTSRYLHFTAAYV</sequence>
<dbReference type="AlphaFoldDB" id="A0A8H5G828"/>
<dbReference type="EMBL" id="JAACJN010000219">
    <property type="protein sequence ID" value="KAF5360103.1"/>
    <property type="molecule type" value="Genomic_DNA"/>
</dbReference>
<evidence type="ECO:0000313" key="1">
    <source>
        <dbReference type="EMBL" id="KAF5360103.1"/>
    </source>
</evidence>
<organism evidence="1 2">
    <name type="scientific">Collybiopsis confluens</name>
    <dbReference type="NCBI Taxonomy" id="2823264"/>
    <lineage>
        <taxon>Eukaryota</taxon>
        <taxon>Fungi</taxon>
        <taxon>Dikarya</taxon>
        <taxon>Basidiomycota</taxon>
        <taxon>Agaricomycotina</taxon>
        <taxon>Agaricomycetes</taxon>
        <taxon>Agaricomycetidae</taxon>
        <taxon>Agaricales</taxon>
        <taxon>Marasmiineae</taxon>
        <taxon>Omphalotaceae</taxon>
        <taxon>Collybiopsis</taxon>
    </lineage>
</organism>
<keyword evidence="2" id="KW-1185">Reference proteome</keyword>